<name>A0A420EZW4_9ACTN</name>
<feature type="transmembrane region" description="Helical" evidence="1">
    <location>
        <begin position="53"/>
        <end position="77"/>
    </location>
</feature>
<evidence type="ECO:0000313" key="2">
    <source>
        <dbReference type="EMBL" id="RKF26316.1"/>
    </source>
</evidence>
<dbReference type="AlphaFoldDB" id="A0A420EZW4"/>
<feature type="transmembrane region" description="Helical" evidence="1">
    <location>
        <begin position="123"/>
        <end position="141"/>
    </location>
</feature>
<dbReference type="Proteomes" id="UP000285744">
    <property type="component" value="Unassembled WGS sequence"/>
</dbReference>
<feature type="transmembrane region" description="Helical" evidence="1">
    <location>
        <begin position="89"/>
        <end position="111"/>
    </location>
</feature>
<accession>A0A420EZW4</accession>
<evidence type="ECO:0000313" key="3">
    <source>
        <dbReference type="Proteomes" id="UP000285744"/>
    </source>
</evidence>
<dbReference type="EMBL" id="RAQQ01000011">
    <property type="protein sequence ID" value="RKF26316.1"/>
    <property type="molecule type" value="Genomic_DNA"/>
</dbReference>
<evidence type="ECO:0000256" key="1">
    <source>
        <dbReference type="SAM" id="Phobius"/>
    </source>
</evidence>
<evidence type="ECO:0008006" key="4">
    <source>
        <dbReference type="Google" id="ProtNLM"/>
    </source>
</evidence>
<comment type="caution">
    <text evidence="2">The sequence shown here is derived from an EMBL/GenBank/DDBJ whole genome shotgun (WGS) entry which is preliminary data.</text>
</comment>
<gene>
    <name evidence="2" type="ORF">D7I43_17275</name>
</gene>
<protein>
    <recommendedName>
        <fullName evidence="4">DUF1648 domain-containing protein</fullName>
    </recommendedName>
</protein>
<sequence length="145" mass="15043">MPTPEQRSRTRTTLTLMYAGAGLTAIAALVPFLDRAVLADHVRAGYPGYAPDAVDAAVTAYLVILAVVGALGLLGWTGTIWATHAGKRWATWLATALLTLGLCVAIAALTIRDTSGDVGLAPLLGWLLVVPCVPGLAAVVLSRRV</sequence>
<proteinExistence type="predicted"/>
<dbReference type="OrthoDB" id="4337876at2"/>
<keyword evidence="1" id="KW-1133">Transmembrane helix</keyword>
<keyword evidence="1" id="KW-0472">Membrane</keyword>
<reference evidence="2 3" key="1">
    <citation type="journal article" date="2018" name="Int. J. Syst. Evol. Microbiol.">
        <title>Micromonospora globbae sp. nov., an endophytic actinomycete isolated from roots of Globba winitii C. H. Wright.</title>
        <authorList>
            <person name="Kuncharoen N."/>
            <person name="Pittayakhajonwut P."/>
            <person name="Tanasupawat S."/>
        </authorList>
    </citation>
    <scope>NUCLEOTIDE SEQUENCE [LARGE SCALE GENOMIC DNA]</scope>
    <source>
        <strain evidence="2 3">WPS1-2</strain>
    </source>
</reference>
<keyword evidence="1" id="KW-0812">Transmembrane</keyword>
<organism evidence="2 3">
    <name type="scientific">Micromonospora globbae</name>
    <dbReference type="NCBI Taxonomy" id="1894969"/>
    <lineage>
        <taxon>Bacteria</taxon>
        <taxon>Bacillati</taxon>
        <taxon>Actinomycetota</taxon>
        <taxon>Actinomycetes</taxon>
        <taxon>Micromonosporales</taxon>
        <taxon>Micromonosporaceae</taxon>
        <taxon>Micromonospora</taxon>
    </lineage>
</organism>
<feature type="transmembrane region" description="Helical" evidence="1">
    <location>
        <begin position="12"/>
        <end position="33"/>
    </location>
</feature>